<dbReference type="EMBL" id="CP121472">
    <property type="protein sequence ID" value="WPL19247.1"/>
    <property type="molecule type" value="Genomic_DNA"/>
</dbReference>
<evidence type="ECO:0000313" key="1">
    <source>
        <dbReference type="EMBL" id="WPL19247.1"/>
    </source>
</evidence>
<reference evidence="1 2" key="1">
    <citation type="journal article" date="2023" name="Microorganisms">
        <title>Thiorhodovibrio frisius and Trv. litoralis spp. nov., Two Novel Members from a Clade of Fastidious Purple Sulfur Bacteria That Exhibit Unique Red-Shifted Light-Harvesting Capabilities.</title>
        <authorList>
            <person name="Methner A."/>
            <person name="Kuzyk S.B."/>
            <person name="Petersen J."/>
            <person name="Bauer S."/>
            <person name="Brinkmann H."/>
            <person name="Sichau K."/>
            <person name="Wanner G."/>
            <person name="Wolf J."/>
            <person name="Neumann-Schaal M."/>
            <person name="Henke P."/>
            <person name="Tank M."/>
            <person name="Sproer C."/>
            <person name="Bunk B."/>
            <person name="Overmann J."/>
        </authorList>
    </citation>
    <scope>NUCLEOTIDE SEQUENCE [LARGE SCALE GENOMIC DNA]</scope>
    <source>
        <strain evidence="1 2">DSM 6702</strain>
    </source>
</reference>
<dbReference type="SUPFAM" id="SSF53448">
    <property type="entry name" value="Nucleotide-diphospho-sugar transferases"/>
    <property type="match status" value="1"/>
</dbReference>
<dbReference type="GO" id="GO:0016740">
    <property type="term" value="F:transferase activity"/>
    <property type="evidence" value="ECO:0007669"/>
    <property type="project" value="UniProtKB-KW"/>
</dbReference>
<dbReference type="PANTHER" id="PTHR36529">
    <property type="entry name" value="SLL1095 PROTEIN"/>
    <property type="match status" value="1"/>
</dbReference>
<evidence type="ECO:0000313" key="2">
    <source>
        <dbReference type="Proteomes" id="UP001432180"/>
    </source>
</evidence>
<dbReference type="NCBIfam" id="TIGR04282">
    <property type="entry name" value="glyco_like_cofC"/>
    <property type="match status" value="1"/>
</dbReference>
<dbReference type="InterPro" id="IPR029044">
    <property type="entry name" value="Nucleotide-diphossugar_trans"/>
</dbReference>
<protein>
    <submittedName>
        <fullName evidence="1">Transferase 1, rSAM/selenodomain-associated</fullName>
    </submittedName>
</protein>
<dbReference type="Proteomes" id="UP001432180">
    <property type="component" value="Chromosome"/>
</dbReference>
<proteinExistence type="predicted"/>
<name>A0ABZ0SEA2_9GAMM</name>
<gene>
    <name evidence="1" type="ORF">Thiowin_04359</name>
</gene>
<dbReference type="PANTHER" id="PTHR36529:SF1">
    <property type="entry name" value="GLYCOSYLTRANSFERASE"/>
    <property type="match status" value="1"/>
</dbReference>
<dbReference type="InterPro" id="IPR018641">
    <property type="entry name" value="Trfase_1_rSAM/seldom-assoc"/>
</dbReference>
<keyword evidence="1" id="KW-0808">Transferase</keyword>
<accession>A0ABZ0SEA2</accession>
<sequence length="231" mass="24562">MPWALIRHGWRGCIGDQRMRSGCTLIVFAREPVPGRVKTRLIPALGSEGAARLYRRLLGMALQAGSASACARLQLWCAGVEDQAGDAGDASSLCTRLAAAHGFSFHPQPEGDLGTRMAAALDAALIESDRAVLIGSDCPDYAPNYLDAGFAALDDHDAVLGPAADGGYVLIGLRRPAPELFTGITWGSASVLTETQVALREAGLNWFELPTLRDLDCPADLGHCLDLLDHR</sequence>
<organism evidence="1 2">
    <name type="scientific">Thiorhodovibrio winogradskyi</name>
    <dbReference type="NCBI Taxonomy" id="77007"/>
    <lineage>
        <taxon>Bacteria</taxon>
        <taxon>Pseudomonadati</taxon>
        <taxon>Pseudomonadota</taxon>
        <taxon>Gammaproteobacteria</taxon>
        <taxon>Chromatiales</taxon>
        <taxon>Chromatiaceae</taxon>
        <taxon>Thiorhodovibrio</taxon>
    </lineage>
</organism>
<keyword evidence="2" id="KW-1185">Reference proteome</keyword>
<dbReference type="Gene3D" id="3.90.550.10">
    <property type="entry name" value="Spore Coat Polysaccharide Biosynthesis Protein SpsA, Chain A"/>
    <property type="match status" value="1"/>
</dbReference>
<dbReference type="Pfam" id="PF09837">
    <property type="entry name" value="DUF2064"/>
    <property type="match status" value="1"/>
</dbReference>